<comment type="cofactor">
    <cofactor evidence="16">
        <name>Mg(2+)</name>
        <dbReference type="ChEBI" id="CHEBI:18420"/>
    </cofactor>
    <cofactor evidence="16">
        <name>Mn(2+)</name>
        <dbReference type="ChEBI" id="CHEBI:29035"/>
    </cofactor>
    <text evidence="16">Binds 2 magnesium or manganese ions per subunit.</text>
</comment>
<keyword evidence="9 17" id="KW-0067">ATP-binding</keyword>
<evidence type="ECO:0000256" key="2">
    <source>
        <dbReference type="ARBA" id="ARBA00003921"/>
    </source>
</evidence>
<dbReference type="eggNOG" id="COG1181">
    <property type="taxonomic scope" value="Bacteria"/>
</dbReference>
<dbReference type="GO" id="GO:0046872">
    <property type="term" value="F:metal ion binding"/>
    <property type="evidence" value="ECO:0007669"/>
    <property type="project" value="UniProtKB-KW"/>
</dbReference>
<dbReference type="UniPathway" id="UPA00219"/>
<evidence type="ECO:0000256" key="3">
    <source>
        <dbReference type="ARBA" id="ARBA00004496"/>
    </source>
</evidence>
<dbReference type="Gene3D" id="3.30.1490.20">
    <property type="entry name" value="ATP-grasp fold, A domain"/>
    <property type="match status" value="1"/>
</dbReference>
<dbReference type="PROSITE" id="PS00843">
    <property type="entry name" value="DALA_DALA_LIGASE_1"/>
    <property type="match status" value="1"/>
</dbReference>
<dbReference type="OrthoDB" id="9813261at2"/>
<proteinExistence type="inferred from homology"/>
<keyword evidence="16" id="KW-0464">Manganese</keyword>
<dbReference type="Proteomes" id="UP000005835">
    <property type="component" value="Unassembled WGS sequence"/>
</dbReference>
<dbReference type="AlphaFoldDB" id="K1JGA2"/>
<keyword evidence="7 14" id="KW-0436">Ligase</keyword>
<dbReference type="InterPro" id="IPR013815">
    <property type="entry name" value="ATP_grasp_subdomain_1"/>
</dbReference>
<dbReference type="SUPFAM" id="SSF52440">
    <property type="entry name" value="PreATP-grasp domain"/>
    <property type="match status" value="1"/>
</dbReference>
<evidence type="ECO:0000256" key="15">
    <source>
        <dbReference type="PIRSR" id="PIRSR039102-1"/>
    </source>
</evidence>
<keyword evidence="8 17" id="KW-0547">Nucleotide-binding</keyword>
<comment type="pathway">
    <text evidence="14">Cell wall biogenesis; peptidoglycan biosynthesis.</text>
</comment>
<dbReference type="SUPFAM" id="SSF56059">
    <property type="entry name" value="Glutathione synthetase ATP-binding domain-like"/>
    <property type="match status" value="1"/>
</dbReference>
<feature type="domain" description="ATP-grasp" evidence="18">
    <location>
        <begin position="103"/>
        <end position="305"/>
    </location>
</feature>
<dbReference type="InterPro" id="IPR011095">
    <property type="entry name" value="Dala_Dala_lig_C"/>
</dbReference>
<dbReference type="GO" id="GO:0005524">
    <property type="term" value="F:ATP binding"/>
    <property type="evidence" value="ECO:0007669"/>
    <property type="project" value="UniProtKB-UniRule"/>
</dbReference>
<feature type="binding site" evidence="16">
    <location>
        <position position="272"/>
    </location>
    <ligand>
        <name>Mg(2+)</name>
        <dbReference type="ChEBI" id="CHEBI:18420"/>
        <label>2</label>
    </ligand>
</feature>
<dbReference type="GO" id="GO:0005829">
    <property type="term" value="C:cytosol"/>
    <property type="evidence" value="ECO:0007669"/>
    <property type="project" value="TreeGrafter"/>
</dbReference>
<evidence type="ECO:0000256" key="12">
    <source>
        <dbReference type="ARBA" id="ARBA00023316"/>
    </source>
</evidence>
<evidence type="ECO:0000256" key="7">
    <source>
        <dbReference type="ARBA" id="ARBA00022598"/>
    </source>
</evidence>
<accession>K1JGA2</accession>
<keyword evidence="6 14" id="KW-0963">Cytoplasm</keyword>
<keyword evidence="16" id="KW-0460">Magnesium</keyword>
<dbReference type="GO" id="GO:0008360">
    <property type="term" value="P:regulation of cell shape"/>
    <property type="evidence" value="ECO:0007669"/>
    <property type="project" value="UniProtKB-KW"/>
</dbReference>
<evidence type="ECO:0000259" key="18">
    <source>
        <dbReference type="PROSITE" id="PS50975"/>
    </source>
</evidence>
<evidence type="ECO:0000256" key="4">
    <source>
        <dbReference type="ARBA" id="ARBA00010871"/>
    </source>
</evidence>
<evidence type="ECO:0000256" key="11">
    <source>
        <dbReference type="ARBA" id="ARBA00022984"/>
    </source>
</evidence>
<dbReference type="HOGENOM" id="CLU_039268_1_2_4"/>
<dbReference type="PROSITE" id="PS00844">
    <property type="entry name" value="DALA_DALA_LIGASE_2"/>
    <property type="match status" value="1"/>
</dbReference>
<dbReference type="PROSITE" id="PS50975">
    <property type="entry name" value="ATP_GRASP"/>
    <property type="match status" value="1"/>
</dbReference>
<evidence type="ECO:0000256" key="16">
    <source>
        <dbReference type="PIRSR" id="PIRSR039102-3"/>
    </source>
</evidence>
<dbReference type="GO" id="GO:0009252">
    <property type="term" value="P:peptidoglycan biosynthetic process"/>
    <property type="evidence" value="ECO:0007669"/>
    <property type="project" value="UniProtKB-UniRule"/>
</dbReference>
<dbReference type="PANTHER" id="PTHR23132">
    <property type="entry name" value="D-ALANINE--D-ALANINE LIGASE"/>
    <property type="match status" value="1"/>
</dbReference>
<dbReference type="Pfam" id="PF07478">
    <property type="entry name" value="Dala_Dala_lig_C"/>
    <property type="match status" value="1"/>
</dbReference>
<evidence type="ECO:0000256" key="1">
    <source>
        <dbReference type="ARBA" id="ARBA00001936"/>
    </source>
</evidence>
<evidence type="ECO:0000256" key="5">
    <source>
        <dbReference type="ARBA" id="ARBA00012216"/>
    </source>
</evidence>
<comment type="subcellular location">
    <subcellularLocation>
        <location evidence="3 14">Cytoplasm</location>
    </subcellularLocation>
</comment>
<evidence type="ECO:0000256" key="13">
    <source>
        <dbReference type="ARBA" id="ARBA00047614"/>
    </source>
</evidence>
<dbReference type="Gene3D" id="3.30.470.20">
    <property type="entry name" value="ATP-grasp fold, B domain"/>
    <property type="match status" value="1"/>
</dbReference>
<dbReference type="GO" id="GO:0008716">
    <property type="term" value="F:D-alanine-D-alanine ligase activity"/>
    <property type="evidence" value="ECO:0007669"/>
    <property type="project" value="UniProtKB-UniRule"/>
</dbReference>
<feature type="active site" evidence="15">
    <location>
        <position position="149"/>
    </location>
</feature>
<dbReference type="Gene3D" id="3.40.50.20">
    <property type="match status" value="1"/>
</dbReference>
<gene>
    <name evidence="14" type="primary">ddl</name>
    <name evidence="19" type="ORF">HMPREF9465_01672</name>
</gene>
<dbReference type="PIRSF" id="PIRSF039102">
    <property type="entry name" value="Ddl/VanB"/>
    <property type="match status" value="1"/>
</dbReference>
<keyword evidence="12 14" id="KW-0961">Cell wall biogenesis/degradation</keyword>
<keyword evidence="10 14" id="KW-0133">Cell shape</keyword>
<dbReference type="PATRIC" id="fig|742823.3.peg.1667"/>
<evidence type="ECO:0000256" key="6">
    <source>
        <dbReference type="ARBA" id="ARBA00022490"/>
    </source>
</evidence>
<dbReference type="EMBL" id="ADMG01000037">
    <property type="protein sequence ID" value="EKB30625.1"/>
    <property type="molecule type" value="Genomic_DNA"/>
</dbReference>
<evidence type="ECO:0000313" key="19">
    <source>
        <dbReference type="EMBL" id="EKB30625.1"/>
    </source>
</evidence>
<dbReference type="PANTHER" id="PTHR23132:SF23">
    <property type="entry name" value="D-ALANINE--D-ALANINE LIGASE B"/>
    <property type="match status" value="1"/>
</dbReference>
<evidence type="ECO:0000313" key="20">
    <source>
        <dbReference type="Proteomes" id="UP000005835"/>
    </source>
</evidence>
<feature type="binding site" evidence="16">
    <location>
        <position position="272"/>
    </location>
    <ligand>
        <name>Mg(2+)</name>
        <dbReference type="ChEBI" id="CHEBI:18420"/>
        <label>1</label>
    </ligand>
</feature>
<comment type="cofactor">
    <cofactor evidence="1">
        <name>Mn(2+)</name>
        <dbReference type="ChEBI" id="CHEBI:29035"/>
    </cofactor>
</comment>
<feature type="binding site" evidence="16">
    <location>
        <position position="259"/>
    </location>
    <ligand>
        <name>Mg(2+)</name>
        <dbReference type="ChEBI" id="CHEBI:18420"/>
        <label>1</label>
    </ligand>
</feature>
<reference evidence="19 20" key="1">
    <citation type="submission" date="2012-05" db="EMBL/GenBank/DDBJ databases">
        <title>The Genome Sequence of Sutterella wadsworthensis 2_1_59BFAA.</title>
        <authorList>
            <consortium name="The Broad Institute Genome Sequencing Platform"/>
            <person name="Earl A."/>
            <person name="Ward D."/>
            <person name="Feldgarden M."/>
            <person name="Gevers D."/>
            <person name="Daigneault M."/>
            <person name="Strauss J."/>
            <person name="Allen-Vercoe E."/>
            <person name="Walker B."/>
            <person name="Young S.K."/>
            <person name="Zeng Q."/>
            <person name="Gargeya S."/>
            <person name="Fitzgerald M."/>
            <person name="Haas B."/>
            <person name="Abouelleil A."/>
            <person name="Alvarado L."/>
            <person name="Arachchi H.M."/>
            <person name="Berlin A.M."/>
            <person name="Chapman S.B."/>
            <person name="Goldberg J."/>
            <person name="Griggs A."/>
            <person name="Gujja S."/>
            <person name="Hansen M."/>
            <person name="Howarth C."/>
            <person name="Imamovic A."/>
            <person name="Larimer J."/>
            <person name="McCowen C."/>
            <person name="Montmayeur A."/>
            <person name="Murphy C."/>
            <person name="Neiman D."/>
            <person name="Pearson M."/>
            <person name="Priest M."/>
            <person name="Roberts A."/>
            <person name="Saif S."/>
            <person name="Shea T."/>
            <person name="Sisk P."/>
            <person name="Sykes S."/>
            <person name="Wortman J."/>
            <person name="Nusbaum C."/>
            <person name="Birren B."/>
        </authorList>
    </citation>
    <scope>NUCLEOTIDE SEQUENCE [LARGE SCALE GENOMIC DNA]</scope>
    <source>
        <strain evidence="19 20">2_1_59BFAA</strain>
    </source>
</reference>
<dbReference type="Pfam" id="PF01820">
    <property type="entry name" value="Dala_Dala_lig_N"/>
    <property type="match status" value="1"/>
</dbReference>
<feature type="binding site" evidence="16">
    <location>
        <position position="274"/>
    </location>
    <ligand>
        <name>Mg(2+)</name>
        <dbReference type="ChEBI" id="CHEBI:18420"/>
        <label>2</label>
    </ligand>
</feature>
<dbReference type="InterPro" id="IPR011761">
    <property type="entry name" value="ATP-grasp"/>
</dbReference>
<sequence length="310" mass="32779">MENLGRVVLLMGGVSSEREVSLMSGEGVHKALVSKGVDVLKFDPKTDSLETLEKGGFDRAFIALHGRLGEDGTIQGVLNYLGIPYTGPGVTASAMAIDKDLTKRVWRSAGIPVPEGVMIDPKADDAVLEEAIACLGATGLVVKPAHDGSSIGVTKLAEPTVAALRKALEDAAGVRGDEVLVEEYIHGREFTVAVLDGRALPVIEIRAPEGDYDFNNKYFGDAVHYDCPAKLEDEAAATLGSLCERAFAAVGARGWSRIDALQRADGSFALLEINTSPGMTPHSLVPMAARAVGMDYADLCLKVLSLARCD</sequence>
<dbReference type="NCBIfam" id="NF002378">
    <property type="entry name" value="PRK01372.1"/>
    <property type="match status" value="1"/>
</dbReference>
<evidence type="ECO:0000256" key="17">
    <source>
        <dbReference type="PROSITE-ProRule" id="PRU00409"/>
    </source>
</evidence>
<dbReference type="InterPro" id="IPR011127">
    <property type="entry name" value="Dala_Dala_lig_N"/>
</dbReference>
<keyword evidence="16" id="KW-0479">Metal-binding</keyword>
<comment type="caution">
    <text evidence="19">The sequence shown here is derived from an EMBL/GenBank/DDBJ whole genome shotgun (WGS) entry which is preliminary data.</text>
</comment>
<dbReference type="STRING" id="742823.HMPREF9465_01672"/>
<dbReference type="GO" id="GO:0071555">
    <property type="term" value="P:cell wall organization"/>
    <property type="evidence" value="ECO:0007669"/>
    <property type="project" value="UniProtKB-KW"/>
</dbReference>
<evidence type="ECO:0000256" key="8">
    <source>
        <dbReference type="ARBA" id="ARBA00022741"/>
    </source>
</evidence>
<evidence type="ECO:0000256" key="9">
    <source>
        <dbReference type="ARBA" id="ARBA00022840"/>
    </source>
</evidence>
<dbReference type="NCBIfam" id="TIGR01205">
    <property type="entry name" value="D_ala_D_alaTIGR"/>
    <property type="match status" value="1"/>
</dbReference>
<comment type="function">
    <text evidence="2 14">Cell wall formation.</text>
</comment>
<protein>
    <recommendedName>
        <fullName evidence="5 14">D-alanine--D-alanine ligase</fullName>
        <ecNumber evidence="5 14">6.3.2.4</ecNumber>
    </recommendedName>
    <alternativeName>
        <fullName evidence="14">D-Ala-D-Ala ligase</fullName>
    </alternativeName>
    <alternativeName>
        <fullName evidence="14">D-alanylalanine synthetase</fullName>
    </alternativeName>
</protein>
<evidence type="ECO:0000256" key="14">
    <source>
        <dbReference type="HAMAP-Rule" id="MF_00047"/>
    </source>
</evidence>
<dbReference type="InterPro" id="IPR005905">
    <property type="entry name" value="D_ala_D_ala"/>
</dbReference>
<organism evidence="19 20">
    <name type="scientific">Sutterella wadsworthensis 2_1_59BFAA</name>
    <dbReference type="NCBI Taxonomy" id="742823"/>
    <lineage>
        <taxon>Bacteria</taxon>
        <taxon>Pseudomonadati</taxon>
        <taxon>Pseudomonadota</taxon>
        <taxon>Betaproteobacteria</taxon>
        <taxon>Burkholderiales</taxon>
        <taxon>Sutterellaceae</taxon>
        <taxon>Sutterella</taxon>
    </lineage>
</organism>
<keyword evidence="11 14" id="KW-0573">Peptidoglycan synthesis</keyword>
<dbReference type="EC" id="6.3.2.4" evidence="5 14"/>
<name>K1JGA2_9BURK</name>
<dbReference type="RefSeq" id="WP_005435992.1">
    <property type="nucleotide sequence ID" value="NZ_JH815518.1"/>
</dbReference>
<comment type="similarity">
    <text evidence="4 14">Belongs to the D-alanine--D-alanine ligase family.</text>
</comment>
<evidence type="ECO:0000256" key="10">
    <source>
        <dbReference type="ARBA" id="ARBA00022960"/>
    </source>
</evidence>
<comment type="catalytic activity">
    <reaction evidence="13 14">
        <text>2 D-alanine + ATP = D-alanyl-D-alanine + ADP + phosphate + H(+)</text>
        <dbReference type="Rhea" id="RHEA:11224"/>
        <dbReference type="ChEBI" id="CHEBI:15378"/>
        <dbReference type="ChEBI" id="CHEBI:30616"/>
        <dbReference type="ChEBI" id="CHEBI:43474"/>
        <dbReference type="ChEBI" id="CHEBI:57416"/>
        <dbReference type="ChEBI" id="CHEBI:57822"/>
        <dbReference type="ChEBI" id="CHEBI:456216"/>
        <dbReference type="EC" id="6.3.2.4"/>
    </reaction>
</comment>
<dbReference type="InterPro" id="IPR016185">
    <property type="entry name" value="PreATP-grasp_dom_sf"/>
</dbReference>
<keyword evidence="20" id="KW-1185">Reference proteome</keyword>
<feature type="active site" evidence="15">
    <location>
        <position position="283"/>
    </location>
</feature>
<dbReference type="HAMAP" id="MF_00047">
    <property type="entry name" value="Dala_Dala_lig"/>
    <property type="match status" value="1"/>
</dbReference>
<feature type="active site" evidence="15">
    <location>
        <position position="17"/>
    </location>
</feature>
<dbReference type="InterPro" id="IPR000291">
    <property type="entry name" value="D-Ala_lig_Van_CS"/>
</dbReference>